<keyword evidence="3" id="KW-1185">Reference proteome</keyword>
<dbReference type="Pfam" id="PF00651">
    <property type="entry name" value="BTB"/>
    <property type="match status" value="1"/>
</dbReference>
<dbReference type="SUPFAM" id="SSF54695">
    <property type="entry name" value="POZ domain"/>
    <property type="match status" value="1"/>
</dbReference>
<dbReference type="EMBL" id="KV427605">
    <property type="protein sequence ID" value="KZT12827.1"/>
    <property type="molecule type" value="Genomic_DNA"/>
</dbReference>
<evidence type="ECO:0000313" key="2">
    <source>
        <dbReference type="EMBL" id="KZT12827.1"/>
    </source>
</evidence>
<name>A0A165IAZ7_9APHY</name>
<feature type="domain" description="BTB" evidence="1">
    <location>
        <begin position="29"/>
        <end position="104"/>
    </location>
</feature>
<dbReference type="InterPro" id="IPR011333">
    <property type="entry name" value="SKP1/BTB/POZ_sf"/>
</dbReference>
<dbReference type="OrthoDB" id="3199068at2759"/>
<dbReference type="Proteomes" id="UP000076871">
    <property type="component" value="Unassembled WGS sequence"/>
</dbReference>
<evidence type="ECO:0000259" key="1">
    <source>
        <dbReference type="PROSITE" id="PS50097"/>
    </source>
</evidence>
<accession>A0A165IAZ7</accession>
<proteinExistence type="predicted"/>
<gene>
    <name evidence="2" type="ORF">LAESUDRAFT_17959</name>
</gene>
<dbReference type="InParanoid" id="A0A165IAZ7"/>
<protein>
    <recommendedName>
        <fullName evidence="1">BTB domain-containing protein</fullName>
    </recommendedName>
</protein>
<dbReference type="AlphaFoldDB" id="A0A165IAZ7"/>
<evidence type="ECO:0000313" key="3">
    <source>
        <dbReference type="Proteomes" id="UP000076871"/>
    </source>
</evidence>
<dbReference type="STRING" id="1314785.A0A165IAZ7"/>
<organism evidence="2 3">
    <name type="scientific">Laetiporus sulphureus 93-53</name>
    <dbReference type="NCBI Taxonomy" id="1314785"/>
    <lineage>
        <taxon>Eukaryota</taxon>
        <taxon>Fungi</taxon>
        <taxon>Dikarya</taxon>
        <taxon>Basidiomycota</taxon>
        <taxon>Agaricomycotina</taxon>
        <taxon>Agaricomycetes</taxon>
        <taxon>Polyporales</taxon>
        <taxon>Laetiporus</taxon>
    </lineage>
</organism>
<dbReference type="Gene3D" id="3.30.710.10">
    <property type="entry name" value="Potassium Channel Kv1.1, Chain A"/>
    <property type="match status" value="1"/>
</dbReference>
<dbReference type="RefSeq" id="XP_040770337.1">
    <property type="nucleotide sequence ID" value="XM_040901467.1"/>
</dbReference>
<reference evidence="2 3" key="1">
    <citation type="journal article" date="2016" name="Mol. Biol. Evol.">
        <title>Comparative Genomics of Early-Diverging Mushroom-Forming Fungi Provides Insights into the Origins of Lignocellulose Decay Capabilities.</title>
        <authorList>
            <person name="Nagy L.G."/>
            <person name="Riley R."/>
            <person name="Tritt A."/>
            <person name="Adam C."/>
            <person name="Daum C."/>
            <person name="Floudas D."/>
            <person name="Sun H."/>
            <person name="Yadav J.S."/>
            <person name="Pangilinan J."/>
            <person name="Larsson K.H."/>
            <person name="Matsuura K."/>
            <person name="Barry K."/>
            <person name="Labutti K."/>
            <person name="Kuo R."/>
            <person name="Ohm R.A."/>
            <person name="Bhattacharya S.S."/>
            <person name="Shirouzu T."/>
            <person name="Yoshinaga Y."/>
            <person name="Martin F.M."/>
            <person name="Grigoriev I.V."/>
            <person name="Hibbett D.S."/>
        </authorList>
    </citation>
    <scope>NUCLEOTIDE SEQUENCE [LARGE SCALE GENOMIC DNA]</scope>
    <source>
        <strain evidence="2 3">93-53</strain>
    </source>
</reference>
<dbReference type="GeneID" id="63818499"/>
<dbReference type="PROSITE" id="PS50097">
    <property type="entry name" value="BTB"/>
    <property type="match status" value="1"/>
</dbReference>
<dbReference type="InterPro" id="IPR000210">
    <property type="entry name" value="BTB/POZ_dom"/>
</dbReference>
<sequence length="220" mass="26074">MLSASSAPLVKRTIETTHKRHQKFYFKDGNVIFLVEDTFYNVHRYFLERDSKLFQDLFSLPQKQSAEGLSDDNPIRLVCTKSIDMERFLSVLYPRRIGKYDLETTEEWVSVLEFAYKWQFDAVCQLVRERLPEVATLVEQIVLARQYNLPDLLLNARVKICEREEALSLHEGRQLGIDECIVINQVRQEARSNHYATSAMKFDEWDRRMLQKMFQTPDER</sequence>